<name>A0A4S2MTW5_9PEZI</name>
<dbReference type="EMBL" id="ML220128">
    <property type="protein sequence ID" value="TGZ79968.1"/>
    <property type="molecule type" value="Genomic_DNA"/>
</dbReference>
<keyword evidence="1" id="KW-0812">Transmembrane</keyword>
<dbReference type="AlphaFoldDB" id="A0A4S2MTW5"/>
<feature type="transmembrane region" description="Helical" evidence="1">
    <location>
        <begin position="52"/>
        <end position="72"/>
    </location>
</feature>
<sequence length="127" mass="14393">MVDNLRISLLICCKSTIRAQRIREFSFVPMDTERLADGETRRRRLHVSGAQYVAAMLIITLLLSRACGGWIYHTKMFHETGVIIDGGKKNPIRFHDVHREKPGTSRPIRPIIGFFFVIGLSASTNVP</sequence>
<dbReference type="Proteomes" id="UP000298138">
    <property type="component" value="Unassembled WGS sequence"/>
</dbReference>
<dbReference type="InParanoid" id="A0A4S2MTW5"/>
<evidence type="ECO:0000313" key="2">
    <source>
        <dbReference type="EMBL" id="TGZ79968.1"/>
    </source>
</evidence>
<organism evidence="2 3">
    <name type="scientific">Ascodesmis nigricans</name>
    <dbReference type="NCBI Taxonomy" id="341454"/>
    <lineage>
        <taxon>Eukaryota</taxon>
        <taxon>Fungi</taxon>
        <taxon>Dikarya</taxon>
        <taxon>Ascomycota</taxon>
        <taxon>Pezizomycotina</taxon>
        <taxon>Pezizomycetes</taxon>
        <taxon>Pezizales</taxon>
        <taxon>Ascodesmidaceae</taxon>
        <taxon>Ascodesmis</taxon>
    </lineage>
</organism>
<protein>
    <submittedName>
        <fullName evidence="2">Uncharacterized protein</fullName>
    </submittedName>
</protein>
<reference evidence="2 3" key="1">
    <citation type="submission" date="2019-04" db="EMBL/GenBank/DDBJ databases">
        <title>Comparative genomics and transcriptomics to analyze fruiting body development in filamentous ascomycetes.</title>
        <authorList>
            <consortium name="DOE Joint Genome Institute"/>
            <person name="Lutkenhaus R."/>
            <person name="Traeger S."/>
            <person name="Breuer J."/>
            <person name="Kuo A."/>
            <person name="Lipzen A."/>
            <person name="Pangilinan J."/>
            <person name="Dilworth D."/>
            <person name="Sandor L."/>
            <person name="Poggeler S."/>
            <person name="Barry K."/>
            <person name="Grigoriev I.V."/>
            <person name="Nowrousian M."/>
        </authorList>
    </citation>
    <scope>NUCLEOTIDE SEQUENCE [LARGE SCALE GENOMIC DNA]</scope>
    <source>
        <strain evidence="2 3">CBS 389.68</strain>
    </source>
</reference>
<accession>A0A4S2MTW5</accession>
<evidence type="ECO:0000256" key="1">
    <source>
        <dbReference type="SAM" id="Phobius"/>
    </source>
</evidence>
<keyword evidence="1" id="KW-1133">Transmembrane helix</keyword>
<proteinExistence type="predicted"/>
<evidence type="ECO:0000313" key="3">
    <source>
        <dbReference type="Proteomes" id="UP000298138"/>
    </source>
</evidence>
<keyword evidence="3" id="KW-1185">Reference proteome</keyword>
<keyword evidence="1" id="KW-0472">Membrane</keyword>
<gene>
    <name evidence="2" type="ORF">EX30DRAFT_72773</name>
</gene>